<dbReference type="Proteomes" id="UP000054498">
    <property type="component" value="Unassembled WGS sequence"/>
</dbReference>
<gene>
    <name evidence="2" type="ORF">MNEG_10139</name>
</gene>
<protein>
    <submittedName>
        <fullName evidence="2">Uncharacterized protein</fullName>
    </submittedName>
</protein>
<reference evidence="2 3" key="1">
    <citation type="journal article" date="2013" name="BMC Genomics">
        <title>Reconstruction of the lipid metabolism for the microalga Monoraphidium neglectum from its genome sequence reveals characteristics suitable for biofuel production.</title>
        <authorList>
            <person name="Bogen C."/>
            <person name="Al-Dilaimi A."/>
            <person name="Albersmeier A."/>
            <person name="Wichmann J."/>
            <person name="Grundmann M."/>
            <person name="Rupp O."/>
            <person name="Lauersen K.J."/>
            <person name="Blifernez-Klassen O."/>
            <person name="Kalinowski J."/>
            <person name="Goesmann A."/>
            <person name="Mussgnug J.H."/>
            <person name="Kruse O."/>
        </authorList>
    </citation>
    <scope>NUCLEOTIDE SEQUENCE [LARGE SCALE GENOMIC DNA]</scope>
    <source>
        <strain evidence="2 3">SAG 48.87</strain>
    </source>
</reference>
<evidence type="ECO:0000256" key="1">
    <source>
        <dbReference type="SAM" id="MobiDB-lite"/>
    </source>
</evidence>
<dbReference type="AlphaFoldDB" id="A0A0D2MA33"/>
<dbReference type="EMBL" id="KK102415">
    <property type="protein sequence ID" value="KIY97821.1"/>
    <property type="molecule type" value="Genomic_DNA"/>
</dbReference>
<evidence type="ECO:0000313" key="2">
    <source>
        <dbReference type="EMBL" id="KIY97821.1"/>
    </source>
</evidence>
<feature type="region of interest" description="Disordered" evidence="1">
    <location>
        <begin position="162"/>
        <end position="182"/>
    </location>
</feature>
<dbReference type="RefSeq" id="XP_013896841.1">
    <property type="nucleotide sequence ID" value="XM_014041387.1"/>
</dbReference>
<dbReference type="GeneID" id="25727271"/>
<accession>A0A0D2MA33</accession>
<keyword evidence="3" id="KW-1185">Reference proteome</keyword>
<sequence>MHGGKPGAAAAPPAPAATGRDAAAVAAGLAALRRLSVRVVAAFGRLAGAGRGEGGGVGGGGGGGGTGDDTLSLDARPKQHDDVVQQLRQRLARLVGQDRDAMRDPAALRACRGPLLVLHRYLLAMGSPAVADMVVNQTQEALARLEHAIRGVQRRWRRWKRSRASTRSSCTSAAAAARPAAG</sequence>
<proteinExistence type="predicted"/>
<name>A0A0D2MA33_9CHLO</name>
<evidence type="ECO:0000313" key="3">
    <source>
        <dbReference type="Proteomes" id="UP000054498"/>
    </source>
</evidence>
<feature type="compositionally biased region" description="Low complexity" evidence="1">
    <location>
        <begin position="165"/>
        <end position="182"/>
    </location>
</feature>
<organism evidence="2 3">
    <name type="scientific">Monoraphidium neglectum</name>
    <dbReference type="NCBI Taxonomy" id="145388"/>
    <lineage>
        <taxon>Eukaryota</taxon>
        <taxon>Viridiplantae</taxon>
        <taxon>Chlorophyta</taxon>
        <taxon>core chlorophytes</taxon>
        <taxon>Chlorophyceae</taxon>
        <taxon>CS clade</taxon>
        <taxon>Sphaeropleales</taxon>
        <taxon>Selenastraceae</taxon>
        <taxon>Monoraphidium</taxon>
    </lineage>
</organism>
<dbReference type="KEGG" id="mng:MNEG_10139"/>